<evidence type="ECO:0000256" key="1">
    <source>
        <dbReference type="ARBA" id="ARBA00023157"/>
    </source>
</evidence>
<proteinExistence type="predicted"/>
<comment type="caution">
    <text evidence="4">The sequence shown here is derived from an EMBL/GenBank/DDBJ whole genome shotgun (WGS) entry which is preliminary data.</text>
</comment>
<dbReference type="SMART" id="SM00020">
    <property type="entry name" value="Tryp_SPc"/>
    <property type="match status" value="1"/>
</dbReference>
<protein>
    <submittedName>
        <fullName evidence="4">Testisin</fullName>
    </submittedName>
</protein>
<keyword evidence="5" id="KW-1185">Reference proteome</keyword>
<dbReference type="InterPro" id="IPR009003">
    <property type="entry name" value="Peptidase_S1_PA"/>
</dbReference>
<dbReference type="GO" id="GO:0004252">
    <property type="term" value="F:serine-type endopeptidase activity"/>
    <property type="evidence" value="ECO:0007669"/>
    <property type="project" value="InterPro"/>
</dbReference>
<dbReference type="Proteomes" id="UP001150569">
    <property type="component" value="Unassembled WGS sequence"/>
</dbReference>
<dbReference type="PANTHER" id="PTHR24256">
    <property type="entry name" value="TRYPTASE-RELATED"/>
    <property type="match status" value="1"/>
</dbReference>
<dbReference type="Gene3D" id="2.40.10.10">
    <property type="entry name" value="Trypsin-like serine proteases"/>
    <property type="match status" value="1"/>
</dbReference>
<evidence type="ECO:0000313" key="4">
    <source>
        <dbReference type="EMBL" id="KAJ1924736.1"/>
    </source>
</evidence>
<dbReference type="SUPFAM" id="SSF50494">
    <property type="entry name" value="Trypsin-like serine proteases"/>
    <property type="match status" value="1"/>
</dbReference>
<accession>A0A9W8DV07</accession>
<evidence type="ECO:0000313" key="5">
    <source>
        <dbReference type="Proteomes" id="UP001150569"/>
    </source>
</evidence>
<dbReference type="EMBL" id="JANBPT010000256">
    <property type="protein sequence ID" value="KAJ1924736.1"/>
    <property type="molecule type" value="Genomic_DNA"/>
</dbReference>
<gene>
    <name evidence="4" type="primary">PRSS21_2</name>
    <name evidence="4" type="ORF">IWQ60_005001</name>
</gene>
<dbReference type="InterPro" id="IPR043504">
    <property type="entry name" value="Peptidase_S1_PA_chymotrypsin"/>
</dbReference>
<feature type="compositionally biased region" description="Low complexity" evidence="2">
    <location>
        <begin position="164"/>
        <end position="186"/>
    </location>
</feature>
<evidence type="ECO:0000256" key="2">
    <source>
        <dbReference type="SAM" id="MobiDB-lite"/>
    </source>
</evidence>
<keyword evidence="1" id="KW-1015">Disulfide bond</keyword>
<dbReference type="InterPro" id="IPR033116">
    <property type="entry name" value="TRYPSIN_SER"/>
</dbReference>
<sequence length="228" mass="23826">MTNDIGLIQLTAPLIFSNTVMAIKLDSGRISVGDALTAQGWGKLANNDTYGSAVLKEVQLSTLSHATCAEGYKYLEPAKGDQVCTGLQEGKDTCRGDSGGPLVRVFGFAHAALIGITSVDTDRTGATPVCGAANVISVFTRAAYFIPWITTVTSIEPGELLYTSSRNSSASSSPSPMTRSSMTESTYGTASTVSGEPGVGDSAASRAEPRWLSEGIMVLVLVYIAQRT</sequence>
<dbReference type="Pfam" id="PF00089">
    <property type="entry name" value="Trypsin"/>
    <property type="match status" value="1"/>
</dbReference>
<dbReference type="PROSITE" id="PS50240">
    <property type="entry name" value="TRYPSIN_DOM"/>
    <property type="match status" value="1"/>
</dbReference>
<dbReference type="InterPro" id="IPR001254">
    <property type="entry name" value="Trypsin_dom"/>
</dbReference>
<reference evidence="4" key="1">
    <citation type="submission" date="2022-07" db="EMBL/GenBank/DDBJ databases">
        <title>Phylogenomic reconstructions and comparative analyses of Kickxellomycotina fungi.</title>
        <authorList>
            <person name="Reynolds N.K."/>
            <person name="Stajich J.E."/>
            <person name="Barry K."/>
            <person name="Grigoriev I.V."/>
            <person name="Crous P."/>
            <person name="Smith M.E."/>
        </authorList>
    </citation>
    <scope>NUCLEOTIDE SEQUENCE</scope>
    <source>
        <strain evidence="4">RSA 861</strain>
    </source>
</reference>
<dbReference type="PROSITE" id="PS00135">
    <property type="entry name" value="TRYPSIN_SER"/>
    <property type="match status" value="1"/>
</dbReference>
<name>A0A9W8DV07_9FUNG</name>
<dbReference type="GO" id="GO:0006508">
    <property type="term" value="P:proteolysis"/>
    <property type="evidence" value="ECO:0007669"/>
    <property type="project" value="InterPro"/>
</dbReference>
<dbReference type="InterPro" id="IPR051487">
    <property type="entry name" value="Ser/Thr_Proteases_Immune/Dev"/>
</dbReference>
<organism evidence="4 5">
    <name type="scientific">Tieghemiomyces parasiticus</name>
    <dbReference type="NCBI Taxonomy" id="78921"/>
    <lineage>
        <taxon>Eukaryota</taxon>
        <taxon>Fungi</taxon>
        <taxon>Fungi incertae sedis</taxon>
        <taxon>Zoopagomycota</taxon>
        <taxon>Kickxellomycotina</taxon>
        <taxon>Dimargaritomycetes</taxon>
        <taxon>Dimargaritales</taxon>
        <taxon>Dimargaritaceae</taxon>
        <taxon>Tieghemiomyces</taxon>
    </lineage>
</organism>
<dbReference type="OrthoDB" id="6380398at2759"/>
<dbReference type="AlphaFoldDB" id="A0A9W8DV07"/>
<feature type="domain" description="Peptidase S1" evidence="3">
    <location>
        <begin position="1"/>
        <end position="154"/>
    </location>
</feature>
<evidence type="ECO:0000259" key="3">
    <source>
        <dbReference type="PROSITE" id="PS50240"/>
    </source>
</evidence>
<feature type="region of interest" description="Disordered" evidence="2">
    <location>
        <begin position="164"/>
        <end position="206"/>
    </location>
</feature>